<organism evidence="1 2">
    <name type="scientific">Streptomyces flavidovirens</name>
    <dbReference type="NCBI Taxonomy" id="67298"/>
    <lineage>
        <taxon>Bacteria</taxon>
        <taxon>Bacillati</taxon>
        <taxon>Actinomycetota</taxon>
        <taxon>Actinomycetes</taxon>
        <taxon>Kitasatosporales</taxon>
        <taxon>Streptomycetaceae</taxon>
        <taxon>Streptomyces</taxon>
    </lineage>
</organism>
<reference evidence="1 2" key="1">
    <citation type="submission" date="2024-10" db="EMBL/GenBank/DDBJ databases">
        <title>The Natural Products Discovery Center: Release of the First 8490 Sequenced Strains for Exploring Actinobacteria Biosynthetic Diversity.</title>
        <authorList>
            <person name="Kalkreuter E."/>
            <person name="Kautsar S.A."/>
            <person name="Yang D."/>
            <person name="Bader C.D."/>
            <person name="Teijaro C.N."/>
            <person name="Fluegel L."/>
            <person name="Davis C.M."/>
            <person name="Simpson J.R."/>
            <person name="Lauterbach L."/>
            <person name="Steele A.D."/>
            <person name="Gui C."/>
            <person name="Meng S."/>
            <person name="Li G."/>
            <person name="Viehrig K."/>
            <person name="Ye F."/>
            <person name="Su P."/>
            <person name="Kiefer A.F."/>
            <person name="Nichols A."/>
            <person name="Cepeda A.J."/>
            <person name="Yan W."/>
            <person name="Fan B."/>
            <person name="Jiang Y."/>
            <person name="Adhikari A."/>
            <person name="Zheng C.-J."/>
            <person name="Schuster L."/>
            <person name="Cowan T.M."/>
            <person name="Smanski M.J."/>
            <person name="Chevrette M.G."/>
            <person name="De Carvalho L.P.S."/>
            <person name="Shen B."/>
        </authorList>
    </citation>
    <scope>NUCLEOTIDE SEQUENCE [LARGE SCALE GENOMIC DNA]</scope>
    <source>
        <strain evidence="1 2">NPDC003029</strain>
    </source>
</reference>
<sequence>MRGVIEIPEALAVTQEEINGAAGRAWIAALPGEAAAYLERWGLRLTGPSMHGAVSLVLPVERADGTPAALKLQLLDEETEGEAAALRAWDGNGVVRLLEHDEVSGAMLLERLDAGRHLSVLPDTMAAVQVLAGLLVRLNAVAAPEGVRRLDDIAQEMLDDVPQALRALADPAERRLLERCAGAVREVAGEAGGQLLHWDLHYENVLAPLPGSGRDEPWVVIDPKPLAGDPGFELLPALVNRFEVSQVLPRFDLMTDVLGLDRERARAWTLGRVLQNSLWDLEDEEEGEGELSGEQAAVARALLRLRG</sequence>
<protein>
    <submittedName>
        <fullName evidence="1">Aminoglycoside phosphotransferase family protein</fullName>
    </submittedName>
</protein>
<evidence type="ECO:0000313" key="1">
    <source>
        <dbReference type="EMBL" id="MFF3340877.1"/>
    </source>
</evidence>
<dbReference type="InterPro" id="IPR011009">
    <property type="entry name" value="Kinase-like_dom_sf"/>
</dbReference>
<gene>
    <name evidence="1" type="ORF">ACFYWW_19405</name>
</gene>
<accession>A0ABW6RJV1</accession>
<dbReference type="Proteomes" id="UP001601976">
    <property type="component" value="Unassembled WGS sequence"/>
</dbReference>
<dbReference type="InterPro" id="IPR006748">
    <property type="entry name" value="NH2Glyco/OHUrea_AB-resist_kin"/>
</dbReference>
<comment type="caution">
    <text evidence="1">The sequence shown here is derived from an EMBL/GenBank/DDBJ whole genome shotgun (WGS) entry which is preliminary data.</text>
</comment>
<evidence type="ECO:0000313" key="2">
    <source>
        <dbReference type="Proteomes" id="UP001601976"/>
    </source>
</evidence>
<name>A0ABW6RJV1_9ACTN</name>
<keyword evidence="2" id="KW-1185">Reference proteome</keyword>
<dbReference type="SUPFAM" id="SSF56112">
    <property type="entry name" value="Protein kinase-like (PK-like)"/>
    <property type="match status" value="1"/>
</dbReference>
<dbReference type="EMBL" id="JBIAPK010000005">
    <property type="protein sequence ID" value="MFF3340877.1"/>
    <property type="molecule type" value="Genomic_DNA"/>
</dbReference>
<proteinExistence type="predicted"/>
<dbReference type="RefSeq" id="WP_387896306.1">
    <property type="nucleotide sequence ID" value="NZ_JBEXNP010000009.1"/>
</dbReference>
<dbReference type="Pfam" id="PF04655">
    <property type="entry name" value="APH_6_hur"/>
    <property type="match status" value="1"/>
</dbReference>